<dbReference type="OrthoDB" id="283842at2"/>
<sequence precursor="true">MRGSTIAALILSFLVSADAQAGLDLSDPRVEAEYLAVEHSGKLRPPNLLADQIEADLASIRVENPAMDFIRVLPNWVPGEVLVKFTPAGIADYFLNGEFIFLQPYDLGTPTVEQIGSSGYWRVAFDHDYHSGRLAKIFDSHHEVLAAEPNGIIGDGNDIVALPDRRYVFSRGWGDCPAGCINHEYFEFDLSGAAPVGMPGDYNDDGSVDGADFTVWRDHMHASAGSLPNDMIGGAIGDGHLQLWRDHFGESMPHGAATVPEPTAALLLLAAAGAAWSKRR</sequence>
<keyword evidence="1" id="KW-0732">Signal</keyword>
<proteinExistence type="predicted"/>
<evidence type="ECO:0008006" key="4">
    <source>
        <dbReference type="Google" id="ProtNLM"/>
    </source>
</evidence>
<dbReference type="NCBIfam" id="TIGR02595">
    <property type="entry name" value="PEP_CTERM"/>
    <property type="match status" value="1"/>
</dbReference>
<evidence type="ECO:0000313" key="2">
    <source>
        <dbReference type="EMBL" id="TWT87304.1"/>
    </source>
</evidence>
<reference evidence="2 3" key="1">
    <citation type="submission" date="2019-02" db="EMBL/GenBank/DDBJ databases">
        <title>Deep-cultivation of Planctomycetes and their phenomic and genomic characterization uncovers novel biology.</title>
        <authorList>
            <person name="Wiegand S."/>
            <person name="Jogler M."/>
            <person name="Boedeker C."/>
            <person name="Pinto D."/>
            <person name="Vollmers J."/>
            <person name="Rivas-Marin E."/>
            <person name="Kohn T."/>
            <person name="Peeters S.H."/>
            <person name="Heuer A."/>
            <person name="Rast P."/>
            <person name="Oberbeckmann S."/>
            <person name="Bunk B."/>
            <person name="Jeske O."/>
            <person name="Meyerdierks A."/>
            <person name="Storesund J.E."/>
            <person name="Kallscheuer N."/>
            <person name="Luecker S."/>
            <person name="Lage O.M."/>
            <person name="Pohl T."/>
            <person name="Merkel B.J."/>
            <person name="Hornburger P."/>
            <person name="Mueller R.-W."/>
            <person name="Bruemmer F."/>
            <person name="Labrenz M."/>
            <person name="Spormann A.M."/>
            <person name="Op Den Camp H."/>
            <person name="Overmann J."/>
            <person name="Amann R."/>
            <person name="Jetten M.S.M."/>
            <person name="Mascher T."/>
            <person name="Medema M.H."/>
            <person name="Devos D.P."/>
            <person name="Kaster A.-K."/>
            <person name="Ovreas L."/>
            <person name="Rohde M."/>
            <person name="Galperin M.Y."/>
            <person name="Jogler C."/>
        </authorList>
    </citation>
    <scope>NUCLEOTIDE SEQUENCE [LARGE SCALE GENOMIC DNA]</scope>
    <source>
        <strain evidence="2 3">Mal64</strain>
    </source>
</reference>
<accession>A0A5C5ZIW1</accession>
<dbReference type="RefSeq" id="WP_146401329.1">
    <property type="nucleotide sequence ID" value="NZ_SJPQ01000003.1"/>
</dbReference>
<organism evidence="2 3">
    <name type="scientific">Pseudobythopirellula maris</name>
    <dbReference type="NCBI Taxonomy" id="2527991"/>
    <lineage>
        <taxon>Bacteria</taxon>
        <taxon>Pseudomonadati</taxon>
        <taxon>Planctomycetota</taxon>
        <taxon>Planctomycetia</taxon>
        <taxon>Pirellulales</taxon>
        <taxon>Lacipirellulaceae</taxon>
        <taxon>Pseudobythopirellula</taxon>
    </lineage>
</organism>
<dbReference type="EMBL" id="SJPQ01000003">
    <property type="protein sequence ID" value="TWT87304.1"/>
    <property type="molecule type" value="Genomic_DNA"/>
</dbReference>
<evidence type="ECO:0000313" key="3">
    <source>
        <dbReference type="Proteomes" id="UP000315440"/>
    </source>
</evidence>
<gene>
    <name evidence="2" type="ORF">Mal64_28420</name>
</gene>
<dbReference type="Proteomes" id="UP000315440">
    <property type="component" value="Unassembled WGS sequence"/>
</dbReference>
<comment type="caution">
    <text evidence="2">The sequence shown here is derived from an EMBL/GenBank/DDBJ whole genome shotgun (WGS) entry which is preliminary data.</text>
</comment>
<evidence type="ECO:0000256" key="1">
    <source>
        <dbReference type="SAM" id="SignalP"/>
    </source>
</evidence>
<dbReference type="InterPro" id="IPR013424">
    <property type="entry name" value="Ice-binding_C"/>
</dbReference>
<keyword evidence="3" id="KW-1185">Reference proteome</keyword>
<feature type="chain" id="PRO_5022867461" description="PEP-CTERM protein-sorting domain-containing protein" evidence="1">
    <location>
        <begin position="22"/>
        <end position="280"/>
    </location>
</feature>
<name>A0A5C5ZIW1_9BACT</name>
<feature type="signal peptide" evidence="1">
    <location>
        <begin position="1"/>
        <end position="21"/>
    </location>
</feature>
<dbReference type="AlphaFoldDB" id="A0A5C5ZIW1"/>
<protein>
    <recommendedName>
        <fullName evidence="4">PEP-CTERM protein-sorting domain-containing protein</fullName>
    </recommendedName>
</protein>